<feature type="signal peptide" evidence="3">
    <location>
        <begin position="1"/>
        <end position="18"/>
    </location>
</feature>
<keyword evidence="2" id="KW-0325">Glycoprotein</keyword>
<comment type="catalytic activity">
    <reaction evidence="3">
        <text>a phosphate monoester + H2O = an alcohol + phosphate</text>
        <dbReference type="Rhea" id="RHEA:15017"/>
        <dbReference type="ChEBI" id="CHEBI:15377"/>
        <dbReference type="ChEBI" id="CHEBI:30879"/>
        <dbReference type="ChEBI" id="CHEBI:43474"/>
        <dbReference type="ChEBI" id="CHEBI:67140"/>
        <dbReference type="EC" id="3.1.3.2"/>
    </reaction>
</comment>
<keyword evidence="7" id="KW-1185">Reference proteome</keyword>
<reference evidence="6" key="1">
    <citation type="submission" date="2020-11" db="EMBL/GenBank/DDBJ databases">
        <authorList>
            <person name="Tran Van P."/>
        </authorList>
    </citation>
    <scope>NUCLEOTIDE SEQUENCE</scope>
</reference>
<accession>A0A7R9M892</accession>
<keyword evidence="3" id="KW-0378">Hydrolase</keyword>
<dbReference type="GO" id="GO:0046872">
    <property type="term" value="F:metal ion binding"/>
    <property type="evidence" value="ECO:0007669"/>
    <property type="project" value="InterPro"/>
</dbReference>
<dbReference type="SUPFAM" id="SSF56300">
    <property type="entry name" value="Metallo-dependent phosphatases"/>
    <property type="match status" value="1"/>
</dbReference>
<feature type="non-terminal residue" evidence="6">
    <location>
        <position position="350"/>
    </location>
</feature>
<evidence type="ECO:0000313" key="7">
    <source>
        <dbReference type="Proteomes" id="UP000728032"/>
    </source>
</evidence>
<evidence type="ECO:0000259" key="5">
    <source>
        <dbReference type="Pfam" id="PF16656"/>
    </source>
</evidence>
<gene>
    <name evidence="6" type="ORF">ONB1V03_LOCUS11931</name>
</gene>
<dbReference type="PANTHER" id="PTHR45867:SF3">
    <property type="entry name" value="ACID PHOSPHATASE TYPE 7"/>
    <property type="match status" value="1"/>
</dbReference>
<protein>
    <recommendedName>
        <fullName evidence="3">Purple acid phosphatase</fullName>
        <ecNumber evidence="3">3.1.3.2</ecNumber>
    </recommendedName>
</protein>
<dbReference type="AlphaFoldDB" id="A0A7R9M892"/>
<dbReference type="Gene3D" id="3.60.21.10">
    <property type="match status" value="1"/>
</dbReference>
<dbReference type="PANTHER" id="PTHR45867">
    <property type="entry name" value="PURPLE ACID PHOSPHATASE"/>
    <property type="match status" value="1"/>
</dbReference>
<name>A0A7R9M892_9ACAR</name>
<proteinExistence type="inferred from homology"/>
<dbReference type="InterPro" id="IPR041792">
    <property type="entry name" value="MPP_PAP"/>
</dbReference>
<evidence type="ECO:0000259" key="4">
    <source>
        <dbReference type="Pfam" id="PF00149"/>
    </source>
</evidence>
<dbReference type="CDD" id="cd00839">
    <property type="entry name" value="MPP_PAPs"/>
    <property type="match status" value="1"/>
</dbReference>
<dbReference type="GO" id="GO:0003993">
    <property type="term" value="F:acid phosphatase activity"/>
    <property type="evidence" value="ECO:0007669"/>
    <property type="project" value="UniProtKB-EC"/>
</dbReference>
<dbReference type="Proteomes" id="UP000728032">
    <property type="component" value="Unassembled WGS sequence"/>
</dbReference>
<evidence type="ECO:0000313" key="6">
    <source>
        <dbReference type="EMBL" id="CAD7655288.1"/>
    </source>
</evidence>
<comment type="similarity">
    <text evidence="3">Belongs to the metallophosphoesterase superfamily. Purple acid phosphatase family.</text>
</comment>
<dbReference type="OrthoDB" id="45007at2759"/>
<dbReference type="Pfam" id="PF00149">
    <property type="entry name" value="Metallophos"/>
    <property type="match status" value="1"/>
</dbReference>
<dbReference type="InterPro" id="IPR004843">
    <property type="entry name" value="Calcineurin-like_PHP"/>
</dbReference>
<dbReference type="EMBL" id="OC924084">
    <property type="protein sequence ID" value="CAD7655288.1"/>
    <property type="molecule type" value="Genomic_DNA"/>
</dbReference>
<evidence type="ECO:0000256" key="1">
    <source>
        <dbReference type="ARBA" id="ARBA00022729"/>
    </source>
</evidence>
<feature type="domain" description="Purple acid phosphatase N-terminal" evidence="5">
    <location>
        <begin position="29"/>
        <end position="119"/>
    </location>
</feature>
<dbReference type="EMBL" id="CAJPVJ010009259">
    <property type="protein sequence ID" value="CAG2172475.1"/>
    <property type="molecule type" value="Genomic_DNA"/>
</dbReference>
<sequence length="350" mass="40725">MLILHFVFILIVVVLCKSDDKPSTAYYQPQQIHLSFGASKSEIIVTWVTFNKTESIVKYGINRLNTSVNGSVTLFTDGGTEKRLLYIHRVELIGLELGVKYQYHCGSREGWSSLYMLTTLKEGVDWSPKIAIYGDLGNVLAESLAPLQEEAQEGVYDMIMHLGDFAYDLHDDNARVGDEFFRQIETMAAYVPYQACPGNHDNFSNYDNRFSLKSEGSTLINNHYWSYNIGPAHFISFSTEFYYYEKYKIETGPEQLKYQYDWLENDLKEANKPENREKRPWIVTMGHRPPYGLNSMDDKIRLGIKVNESRLYGLEDLFYRHGVDIQFWAHEHIYARLWPIYNNTVFNDTQ</sequence>
<dbReference type="Gene3D" id="2.60.40.380">
    <property type="entry name" value="Purple acid phosphatase-like, N-terminal"/>
    <property type="match status" value="1"/>
</dbReference>
<evidence type="ECO:0000256" key="2">
    <source>
        <dbReference type="ARBA" id="ARBA00023180"/>
    </source>
</evidence>
<dbReference type="InterPro" id="IPR008963">
    <property type="entry name" value="Purple_acid_Pase-like_N"/>
</dbReference>
<dbReference type="InterPro" id="IPR015914">
    <property type="entry name" value="PAPs_N"/>
</dbReference>
<feature type="domain" description="Calcineurin-like phosphoesterase" evidence="4">
    <location>
        <begin position="129"/>
        <end position="334"/>
    </location>
</feature>
<organism evidence="6">
    <name type="scientific">Oppiella nova</name>
    <dbReference type="NCBI Taxonomy" id="334625"/>
    <lineage>
        <taxon>Eukaryota</taxon>
        <taxon>Metazoa</taxon>
        <taxon>Ecdysozoa</taxon>
        <taxon>Arthropoda</taxon>
        <taxon>Chelicerata</taxon>
        <taxon>Arachnida</taxon>
        <taxon>Acari</taxon>
        <taxon>Acariformes</taxon>
        <taxon>Sarcoptiformes</taxon>
        <taxon>Oribatida</taxon>
        <taxon>Brachypylina</taxon>
        <taxon>Oppioidea</taxon>
        <taxon>Oppiidae</taxon>
        <taxon>Oppiella</taxon>
    </lineage>
</organism>
<evidence type="ECO:0000256" key="3">
    <source>
        <dbReference type="RuleBase" id="RU361203"/>
    </source>
</evidence>
<dbReference type="EC" id="3.1.3.2" evidence="3"/>
<keyword evidence="1 3" id="KW-0732">Signal</keyword>
<dbReference type="Pfam" id="PF16656">
    <property type="entry name" value="Pur_ac_phosph_N"/>
    <property type="match status" value="1"/>
</dbReference>
<dbReference type="SUPFAM" id="SSF49363">
    <property type="entry name" value="Purple acid phosphatase, N-terminal domain"/>
    <property type="match status" value="1"/>
</dbReference>
<feature type="chain" id="PRO_5035956903" description="Purple acid phosphatase" evidence="3">
    <location>
        <begin position="19"/>
        <end position="350"/>
    </location>
</feature>
<dbReference type="InterPro" id="IPR029052">
    <property type="entry name" value="Metallo-depent_PP-like"/>
</dbReference>